<keyword evidence="2" id="KW-1185">Reference proteome</keyword>
<proteinExistence type="predicted"/>
<dbReference type="Proteomes" id="UP001187192">
    <property type="component" value="Unassembled WGS sequence"/>
</dbReference>
<evidence type="ECO:0000313" key="2">
    <source>
        <dbReference type="Proteomes" id="UP001187192"/>
    </source>
</evidence>
<protein>
    <submittedName>
        <fullName evidence="1">Uncharacterized protein</fullName>
    </submittedName>
</protein>
<name>A0AA88AJP7_FICCA</name>
<comment type="caution">
    <text evidence="1">The sequence shown here is derived from an EMBL/GenBank/DDBJ whole genome shotgun (WGS) entry which is preliminary data.</text>
</comment>
<reference evidence="1" key="1">
    <citation type="submission" date="2023-07" db="EMBL/GenBank/DDBJ databases">
        <title>draft genome sequence of fig (Ficus carica).</title>
        <authorList>
            <person name="Takahashi T."/>
            <person name="Nishimura K."/>
        </authorList>
    </citation>
    <scope>NUCLEOTIDE SEQUENCE</scope>
</reference>
<dbReference type="AlphaFoldDB" id="A0AA88AJP7"/>
<accession>A0AA88AJP7</accession>
<evidence type="ECO:0000313" key="1">
    <source>
        <dbReference type="EMBL" id="GMN54362.1"/>
    </source>
</evidence>
<organism evidence="1 2">
    <name type="scientific">Ficus carica</name>
    <name type="common">Common fig</name>
    <dbReference type="NCBI Taxonomy" id="3494"/>
    <lineage>
        <taxon>Eukaryota</taxon>
        <taxon>Viridiplantae</taxon>
        <taxon>Streptophyta</taxon>
        <taxon>Embryophyta</taxon>
        <taxon>Tracheophyta</taxon>
        <taxon>Spermatophyta</taxon>
        <taxon>Magnoliopsida</taxon>
        <taxon>eudicotyledons</taxon>
        <taxon>Gunneridae</taxon>
        <taxon>Pentapetalae</taxon>
        <taxon>rosids</taxon>
        <taxon>fabids</taxon>
        <taxon>Rosales</taxon>
        <taxon>Moraceae</taxon>
        <taxon>Ficeae</taxon>
        <taxon>Ficus</taxon>
    </lineage>
</organism>
<sequence length="196" mass="22120">MSLCRIVQVGGTAEQKKTGTIASKNHPQELQHWLLAHQRLQPILNQISYLPTDSATVRKVDLFGNLRISVYFQLPEAFRRLLRPSSSLGAESQKRREKILAAVAEQRNREAKQREGLLREGGNTRERRTQNAAKAEAVAMNGEEVAGPAGPKLVRLLYFVGAGFICTVGINKWRDFQRKSLLSQHNQNLQQQQKQP</sequence>
<dbReference type="EMBL" id="BTGU01000051">
    <property type="protein sequence ID" value="GMN54362.1"/>
    <property type="molecule type" value="Genomic_DNA"/>
</dbReference>
<gene>
    <name evidence="1" type="ORF">TIFTF001_023496</name>
</gene>